<dbReference type="KEGG" id="sdyn:Mal52_07760"/>
<feature type="transmembrane region" description="Helical" evidence="5">
    <location>
        <begin position="77"/>
        <end position="97"/>
    </location>
</feature>
<keyword evidence="3 5" id="KW-1133">Transmembrane helix</keyword>
<evidence type="ECO:0000256" key="5">
    <source>
        <dbReference type="SAM" id="Phobius"/>
    </source>
</evidence>
<name>A0A517ZIM0_9PLAN</name>
<gene>
    <name evidence="7" type="ORF">Mal52_07760</name>
</gene>
<evidence type="ECO:0000256" key="1">
    <source>
        <dbReference type="ARBA" id="ARBA00004141"/>
    </source>
</evidence>
<evidence type="ECO:0000313" key="8">
    <source>
        <dbReference type="Proteomes" id="UP000319383"/>
    </source>
</evidence>
<accession>A0A517ZIM0</accession>
<feature type="domain" description="Methylamine utilisation protein MauE" evidence="6">
    <location>
        <begin position="20"/>
        <end position="127"/>
    </location>
</feature>
<evidence type="ECO:0000256" key="4">
    <source>
        <dbReference type="ARBA" id="ARBA00023136"/>
    </source>
</evidence>
<protein>
    <recommendedName>
        <fullName evidence="6">Methylamine utilisation protein MauE domain-containing protein</fullName>
    </recommendedName>
</protein>
<dbReference type="GO" id="GO:0016020">
    <property type="term" value="C:membrane"/>
    <property type="evidence" value="ECO:0007669"/>
    <property type="project" value="UniProtKB-SubCell"/>
</dbReference>
<feature type="transmembrane region" description="Helical" evidence="5">
    <location>
        <begin position="20"/>
        <end position="40"/>
    </location>
</feature>
<comment type="subcellular location">
    <subcellularLocation>
        <location evidence="1">Membrane</location>
        <topology evidence="1">Multi-pass membrane protein</topology>
    </subcellularLocation>
</comment>
<feature type="transmembrane region" description="Helical" evidence="5">
    <location>
        <begin position="52"/>
        <end position="71"/>
    </location>
</feature>
<dbReference type="Pfam" id="PF07291">
    <property type="entry name" value="MauE"/>
    <property type="match status" value="1"/>
</dbReference>
<dbReference type="AlphaFoldDB" id="A0A517ZIM0"/>
<organism evidence="7 8">
    <name type="scientific">Symmachiella dynata</name>
    <dbReference type="NCBI Taxonomy" id="2527995"/>
    <lineage>
        <taxon>Bacteria</taxon>
        <taxon>Pseudomonadati</taxon>
        <taxon>Planctomycetota</taxon>
        <taxon>Planctomycetia</taxon>
        <taxon>Planctomycetales</taxon>
        <taxon>Planctomycetaceae</taxon>
        <taxon>Symmachiella</taxon>
    </lineage>
</organism>
<sequence length="310" mass="33843">MSDSTDTTQSAGGTLGWESFRFAVAALLFATAVIKIVNMAQILTGGGLLGTMPRLVAVTTFEAAVAVYLIVGNRCLAWLLTLTTFAIFVASTLYAISMDQPCDCFGGKLEPETVVVIDAVVLLLTACLRPRRWQVASPKLIRQLTVVTVVAGLVAGVAVWRYDVLLEKERSRLLVAEVLVGKPWPLNGQTDPRLSELDSGKWMILIARQDCGHCREMVARYFADPETHRPDERTAFFVFGGRDPQWRFQLDRVAFDPPSEALLSWPDGEPYVINPAIFLVDNGVVIDAAEGTESEQFLGSLLSGPEPATP</sequence>
<evidence type="ECO:0000256" key="3">
    <source>
        <dbReference type="ARBA" id="ARBA00022989"/>
    </source>
</evidence>
<dbReference type="RefSeq" id="WP_145374384.1">
    <property type="nucleotide sequence ID" value="NZ_CP036276.1"/>
</dbReference>
<keyword evidence="4 5" id="KW-0472">Membrane</keyword>
<keyword evidence="2 5" id="KW-0812">Transmembrane</keyword>
<evidence type="ECO:0000313" key="7">
    <source>
        <dbReference type="EMBL" id="QDU42320.1"/>
    </source>
</evidence>
<dbReference type="Proteomes" id="UP000319383">
    <property type="component" value="Chromosome"/>
</dbReference>
<evidence type="ECO:0000259" key="6">
    <source>
        <dbReference type="Pfam" id="PF07291"/>
    </source>
</evidence>
<dbReference type="GO" id="GO:0030416">
    <property type="term" value="P:methylamine metabolic process"/>
    <property type="evidence" value="ECO:0007669"/>
    <property type="project" value="InterPro"/>
</dbReference>
<keyword evidence="8" id="KW-1185">Reference proteome</keyword>
<dbReference type="EMBL" id="CP036276">
    <property type="protein sequence ID" value="QDU42320.1"/>
    <property type="molecule type" value="Genomic_DNA"/>
</dbReference>
<reference evidence="7 8" key="1">
    <citation type="submission" date="2019-02" db="EMBL/GenBank/DDBJ databases">
        <title>Deep-cultivation of Planctomycetes and their phenomic and genomic characterization uncovers novel biology.</title>
        <authorList>
            <person name="Wiegand S."/>
            <person name="Jogler M."/>
            <person name="Boedeker C."/>
            <person name="Pinto D."/>
            <person name="Vollmers J."/>
            <person name="Rivas-Marin E."/>
            <person name="Kohn T."/>
            <person name="Peeters S.H."/>
            <person name="Heuer A."/>
            <person name="Rast P."/>
            <person name="Oberbeckmann S."/>
            <person name="Bunk B."/>
            <person name="Jeske O."/>
            <person name="Meyerdierks A."/>
            <person name="Storesund J.E."/>
            <person name="Kallscheuer N."/>
            <person name="Luecker S."/>
            <person name="Lage O.M."/>
            <person name="Pohl T."/>
            <person name="Merkel B.J."/>
            <person name="Hornburger P."/>
            <person name="Mueller R.-W."/>
            <person name="Bruemmer F."/>
            <person name="Labrenz M."/>
            <person name="Spormann A.M."/>
            <person name="Op den Camp H."/>
            <person name="Overmann J."/>
            <person name="Amann R."/>
            <person name="Jetten M.S.M."/>
            <person name="Mascher T."/>
            <person name="Medema M.H."/>
            <person name="Devos D.P."/>
            <person name="Kaster A.-K."/>
            <person name="Ovreas L."/>
            <person name="Rohde M."/>
            <person name="Galperin M.Y."/>
            <person name="Jogler C."/>
        </authorList>
    </citation>
    <scope>NUCLEOTIDE SEQUENCE [LARGE SCALE GENOMIC DNA]</scope>
    <source>
        <strain evidence="7 8">Mal52</strain>
    </source>
</reference>
<feature type="transmembrane region" description="Helical" evidence="5">
    <location>
        <begin position="140"/>
        <end position="162"/>
    </location>
</feature>
<evidence type="ECO:0000256" key="2">
    <source>
        <dbReference type="ARBA" id="ARBA00022692"/>
    </source>
</evidence>
<proteinExistence type="predicted"/>
<dbReference type="InterPro" id="IPR009908">
    <property type="entry name" value="Methylamine_util_MauE"/>
</dbReference>